<proteinExistence type="predicted"/>
<evidence type="ECO:0000313" key="2">
    <source>
        <dbReference type="EMBL" id="SFX80479.1"/>
    </source>
</evidence>
<feature type="region of interest" description="Disordered" evidence="1">
    <location>
        <begin position="109"/>
        <end position="240"/>
    </location>
</feature>
<feature type="compositionally biased region" description="Low complexity" evidence="1">
    <location>
        <begin position="160"/>
        <end position="176"/>
    </location>
</feature>
<dbReference type="AlphaFoldDB" id="A0A1K2A246"/>
<name>A0A1K2A246_STRAR</name>
<reference evidence="2 3" key="1">
    <citation type="submission" date="2016-11" db="EMBL/GenBank/DDBJ databases">
        <authorList>
            <person name="Jaros S."/>
            <person name="Januszkiewicz K."/>
            <person name="Wedrychowicz H."/>
        </authorList>
    </citation>
    <scope>NUCLEOTIDE SEQUENCE [LARGE SCALE GENOMIC DNA]</scope>
    <source>
        <strain evidence="2 3">OK807</strain>
    </source>
</reference>
<organism evidence="2 3">
    <name type="scientific">Streptomyces atratus</name>
    <dbReference type="NCBI Taxonomy" id="1893"/>
    <lineage>
        <taxon>Bacteria</taxon>
        <taxon>Bacillati</taxon>
        <taxon>Actinomycetota</taxon>
        <taxon>Actinomycetes</taxon>
        <taxon>Kitasatosporales</taxon>
        <taxon>Streptomycetaceae</taxon>
        <taxon>Streptomyces</taxon>
    </lineage>
</organism>
<sequence length="274" mass="28615">MPCGSGLDALRTPDDCPPGSRDEREAHPVQVQDVPGGVVVGIARPAAVGASARPSQQFFHAWKYVLSTACAACAGRTARKSMSLRAWRTAASACPRVRFSFGVICSRTRSARRRSSRRAPARRERTTKPAVQAPPITSRTRAATPAASCRPPAGVIDASPRYTPPAATGRARTSAGTERRAGSASISSGPRIMTTPPTQRPGSASMRSTGRMRPSPPKAEGSAVSGADAASDTAAADEGSGAVVRGLRVMPLTLSWPPRPGIGPGPGFRRRTWV</sequence>
<feature type="compositionally biased region" description="Low complexity" evidence="1">
    <location>
        <begin position="219"/>
        <end position="240"/>
    </location>
</feature>
<gene>
    <name evidence="2" type="ORF">SAMN02787144_1006232</name>
</gene>
<evidence type="ECO:0000313" key="3">
    <source>
        <dbReference type="Proteomes" id="UP000181909"/>
    </source>
</evidence>
<feature type="compositionally biased region" description="Polar residues" evidence="1">
    <location>
        <begin position="195"/>
        <end position="208"/>
    </location>
</feature>
<protein>
    <submittedName>
        <fullName evidence="2">Uncharacterized protein</fullName>
    </submittedName>
</protein>
<feature type="compositionally biased region" description="Basic residues" evidence="1">
    <location>
        <begin position="109"/>
        <end position="120"/>
    </location>
</feature>
<dbReference type="EMBL" id="FPJO01000006">
    <property type="protein sequence ID" value="SFX80479.1"/>
    <property type="molecule type" value="Genomic_DNA"/>
</dbReference>
<feature type="region of interest" description="Disordered" evidence="1">
    <location>
        <begin position="1"/>
        <end position="26"/>
    </location>
</feature>
<feature type="compositionally biased region" description="Low complexity" evidence="1">
    <location>
        <begin position="133"/>
        <end position="153"/>
    </location>
</feature>
<evidence type="ECO:0000256" key="1">
    <source>
        <dbReference type="SAM" id="MobiDB-lite"/>
    </source>
</evidence>
<dbReference type="Proteomes" id="UP000181909">
    <property type="component" value="Unassembled WGS sequence"/>
</dbReference>
<accession>A0A1K2A246</accession>